<gene>
    <name evidence="2" type="ORF">Airi01_033320</name>
</gene>
<organism evidence="2 3">
    <name type="scientific">Actinoallomurus iriomotensis</name>
    <dbReference type="NCBI Taxonomy" id="478107"/>
    <lineage>
        <taxon>Bacteria</taxon>
        <taxon>Bacillati</taxon>
        <taxon>Actinomycetota</taxon>
        <taxon>Actinomycetes</taxon>
        <taxon>Streptosporangiales</taxon>
        <taxon>Thermomonosporaceae</taxon>
        <taxon>Actinoallomurus</taxon>
    </lineage>
</organism>
<sequence length="197" mass="20199">MMAMRGGVGLGRVLWILVEPQDEAGDGHHSPIMSGELFVAGGESAEAFEVVEAAFDDVAAPVDLLVEAAATPSTPRAGGELVAAFGDRVRDPAPTQIGADLVGGIALVGDEVQRPGARPAGTPTADPDRLDDLDQARAVVDVAARDEERQRQTASVAGQVDLGGQPAPGSSERPAGLMILLPVRPGRVPFLRAPAAC</sequence>
<protein>
    <submittedName>
        <fullName evidence="2">Uncharacterized protein</fullName>
    </submittedName>
</protein>
<reference evidence="2" key="1">
    <citation type="submission" date="2023-03" db="EMBL/GenBank/DDBJ databases">
        <title>Actinoallomurus iriomotensis NBRC 103681.</title>
        <authorList>
            <person name="Ichikawa N."/>
            <person name="Sato H."/>
            <person name="Tonouchi N."/>
        </authorList>
    </citation>
    <scope>NUCLEOTIDE SEQUENCE</scope>
    <source>
        <strain evidence="2">NBRC 103681</strain>
    </source>
</reference>
<feature type="region of interest" description="Disordered" evidence="1">
    <location>
        <begin position="145"/>
        <end position="174"/>
    </location>
</feature>
<dbReference type="EMBL" id="BSTJ01000003">
    <property type="protein sequence ID" value="GLY75065.1"/>
    <property type="molecule type" value="Genomic_DNA"/>
</dbReference>
<accession>A0A9W6VNU1</accession>
<evidence type="ECO:0000313" key="3">
    <source>
        <dbReference type="Proteomes" id="UP001165135"/>
    </source>
</evidence>
<name>A0A9W6VNU1_9ACTN</name>
<comment type="caution">
    <text evidence="2">The sequence shown here is derived from an EMBL/GenBank/DDBJ whole genome shotgun (WGS) entry which is preliminary data.</text>
</comment>
<evidence type="ECO:0000313" key="2">
    <source>
        <dbReference type="EMBL" id="GLY75065.1"/>
    </source>
</evidence>
<dbReference type="Proteomes" id="UP001165135">
    <property type="component" value="Unassembled WGS sequence"/>
</dbReference>
<proteinExistence type="predicted"/>
<evidence type="ECO:0000256" key="1">
    <source>
        <dbReference type="SAM" id="MobiDB-lite"/>
    </source>
</evidence>
<dbReference type="AlphaFoldDB" id="A0A9W6VNU1"/>